<dbReference type="Proteomes" id="UP001501612">
    <property type="component" value="Unassembled WGS sequence"/>
</dbReference>
<dbReference type="EMBL" id="BAAAMY010000002">
    <property type="protein sequence ID" value="GAA1911455.1"/>
    <property type="molecule type" value="Genomic_DNA"/>
</dbReference>
<organism evidence="2 3">
    <name type="scientific">Nocardioides lentus</name>
    <dbReference type="NCBI Taxonomy" id="338077"/>
    <lineage>
        <taxon>Bacteria</taxon>
        <taxon>Bacillati</taxon>
        <taxon>Actinomycetota</taxon>
        <taxon>Actinomycetes</taxon>
        <taxon>Propionibacteriales</taxon>
        <taxon>Nocardioidaceae</taxon>
        <taxon>Nocardioides</taxon>
    </lineage>
</organism>
<name>A0ABN2P4H4_9ACTN</name>
<accession>A0ABN2P4H4</accession>
<sequence>MILVLLGLVSLVVLARVVHLVLTDDPARHRPSYRPPASHHDDGFAPDRHRAA</sequence>
<dbReference type="RefSeq" id="WP_344004859.1">
    <property type="nucleotide sequence ID" value="NZ_BAAAMY010000002.1"/>
</dbReference>
<feature type="region of interest" description="Disordered" evidence="1">
    <location>
        <begin position="26"/>
        <end position="52"/>
    </location>
</feature>
<evidence type="ECO:0000256" key="1">
    <source>
        <dbReference type="SAM" id="MobiDB-lite"/>
    </source>
</evidence>
<comment type="caution">
    <text evidence="2">The sequence shown here is derived from an EMBL/GenBank/DDBJ whole genome shotgun (WGS) entry which is preliminary data.</text>
</comment>
<feature type="compositionally biased region" description="Basic and acidic residues" evidence="1">
    <location>
        <begin position="38"/>
        <end position="52"/>
    </location>
</feature>
<keyword evidence="3" id="KW-1185">Reference proteome</keyword>
<proteinExistence type="predicted"/>
<evidence type="ECO:0000313" key="3">
    <source>
        <dbReference type="Proteomes" id="UP001501612"/>
    </source>
</evidence>
<reference evidence="2 3" key="1">
    <citation type="journal article" date="2019" name="Int. J. Syst. Evol. Microbiol.">
        <title>The Global Catalogue of Microorganisms (GCM) 10K type strain sequencing project: providing services to taxonomists for standard genome sequencing and annotation.</title>
        <authorList>
            <consortium name="The Broad Institute Genomics Platform"/>
            <consortium name="The Broad Institute Genome Sequencing Center for Infectious Disease"/>
            <person name="Wu L."/>
            <person name="Ma J."/>
        </authorList>
    </citation>
    <scope>NUCLEOTIDE SEQUENCE [LARGE SCALE GENOMIC DNA]</scope>
    <source>
        <strain evidence="2 3">JCM 14046</strain>
    </source>
</reference>
<gene>
    <name evidence="2" type="ORF">GCM10009737_11160</name>
</gene>
<evidence type="ECO:0000313" key="2">
    <source>
        <dbReference type="EMBL" id="GAA1911455.1"/>
    </source>
</evidence>
<protein>
    <submittedName>
        <fullName evidence="2">Uncharacterized protein</fullName>
    </submittedName>
</protein>